<dbReference type="SUPFAM" id="SSF51730">
    <property type="entry name" value="FAD-linked oxidoreductase"/>
    <property type="match status" value="1"/>
</dbReference>
<keyword evidence="3" id="KW-0106">Calcium</keyword>
<accession>A0AAW1QYN6</accession>
<feature type="region of interest" description="Disordered" evidence="7">
    <location>
        <begin position="590"/>
        <end position="610"/>
    </location>
</feature>
<comment type="cofactor">
    <cofactor evidence="6">
        <name>FAD</name>
        <dbReference type="ChEBI" id="CHEBI:57692"/>
    </cofactor>
</comment>
<keyword evidence="5 6" id="KW-0642">Proline metabolism</keyword>
<dbReference type="InterPro" id="IPR018247">
    <property type="entry name" value="EF_Hand_1_Ca_BS"/>
</dbReference>
<evidence type="ECO:0000259" key="8">
    <source>
        <dbReference type="PROSITE" id="PS50222"/>
    </source>
</evidence>
<evidence type="ECO:0000256" key="1">
    <source>
        <dbReference type="ARBA" id="ARBA00005869"/>
    </source>
</evidence>
<comment type="catalytic activity">
    <reaction evidence="6">
        <text>L-proline + a quinone = (S)-1-pyrroline-5-carboxylate + a quinol + H(+)</text>
        <dbReference type="Rhea" id="RHEA:23784"/>
        <dbReference type="ChEBI" id="CHEBI:15378"/>
        <dbReference type="ChEBI" id="CHEBI:17388"/>
        <dbReference type="ChEBI" id="CHEBI:24646"/>
        <dbReference type="ChEBI" id="CHEBI:60039"/>
        <dbReference type="ChEBI" id="CHEBI:132124"/>
        <dbReference type="EC" id="1.5.5.2"/>
    </reaction>
</comment>
<dbReference type="AlphaFoldDB" id="A0AAW1QYN6"/>
<keyword evidence="6" id="KW-0285">Flavoprotein</keyword>
<evidence type="ECO:0000256" key="5">
    <source>
        <dbReference type="ARBA" id="ARBA00023062"/>
    </source>
</evidence>
<feature type="domain" description="EF-hand" evidence="8">
    <location>
        <begin position="254"/>
        <end position="289"/>
    </location>
</feature>
<dbReference type="InterPro" id="IPR002048">
    <property type="entry name" value="EF_hand_dom"/>
</dbReference>
<evidence type="ECO:0000256" key="2">
    <source>
        <dbReference type="ARBA" id="ARBA00012695"/>
    </source>
</evidence>
<keyword evidence="10" id="KW-1185">Reference proteome</keyword>
<keyword evidence="4 6" id="KW-0560">Oxidoreductase</keyword>
<dbReference type="Gene3D" id="3.20.20.220">
    <property type="match status" value="1"/>
</dbReference>
<feature type="compositionally biased region" description="Basic and acidic residues" evidence="7">
    <location>
        <begin position="63"/>
        <end position="77"/>
    </location>
</feature>
<evidence type="ECO:0000256" key="6">
    <source>
        <dbReference type="RuleBase" id="RU364054"/>
    </source>
</evidence>
<dbReference type="EMBL" id="JALJOS010000021">
    <property type="protein sequence ID" value="KAK9826298.1"/>
    <property type="molecule type" value="Genomic_DNA"/>
</dbReference>
<dbReference type="InterPro" id="IPR011992">
    <property type="entry name" value="EF-hand-dom_pair"/>
</dbReference>
<comment type="function">
    <text evidence="6">Converts proline to delta-1-pyrroline-5-carboxylate.</text>
</comment>
<dbReference type="InterPro" id="IPR015659">
    <property type="entry name" value="Proline_oxidase"/>
</dbReference>
<comment type="caution">
    <text evidence="9">The sequence shown here is derived from an EMBL/GenBank/DDBJ whole genome shotgun (WGS) entry which is preliminary data.</text>
</comment>
<feature type="compositionally biased region" description="Polar residues" evidence="7">
    <location>
        <begin position="590"/>
        <end position="603"/>
    </location>
</feature>
<reference evidence="9 10" key="1">
    <citation type="journal article" date="2024" name="Nat. Commun.">
        <title>Phylogenomics reveals the evolutionary origins of lichenization in chlorophyte algae.</title>
        <authorList>
            <person name="Puginier C."/>
            <person name="Libourel C."/>
            <person name="Otte J."/>
            <person name="Skaloud P."/>
            <person name="Haon M."/>
            <person name="Grisel S."/>
            <person name="Petersen M."/>
            <person name="Berrin J.G."/>
            <person name="Delaux P.M."/>
            <person name="Dal Grande F."/>
            <person name="Keller J."/>
        </authorList>
    </citation>
    <scope>NUCLEOTIDE SEQUENCE [LARGE SCALE GENOMIC DNA]</scope>
    <source>
        <strain evidence="9 10">SAG 2145</strain>
    </source>
</reference>
<evidence type="ECO:0000256" key="4">
    <source>
        <dbReference type="ARBA" id="ARBA00023002"/>
    </source>
</evidence>
<evidence type="ECO:0000313" key="9">
    <source>
        <dbReference type="EMBL" id="KAK9826298.1"/>
    </source>
</evidence>
<dbReference type="PROSITE" id="PS00018">
    <property type="entry name" value="EF_HAND_1"/>
    <property type="match status" value="1"/>
</dbReference>
<dbReference type="Pfam" id="PF01619">
    <property type="entry name" value="Pro_dh"/>
    <property type="match status" value="1"/>
</dbReference>
<evidence type="ECO:0000256" key="3">
    <source>
        <dbReference type="ARBA" id="ARBA00022837"/>
    </source>
</evidence>
<dbReference type="GO" id="GO:0071949">
    <property type="term" value="F:FAD binding"/>
    <property type="evidence" value="ECO:0007669"/>
    <property type="project" value="TreeGrafter"/>
</dbReference>
<dbReference type="PANTHER" id="PTHR13914">
    <property type="entry name" value="PROLINE OXIDASE"/>
    <property type="match status" value="1"/>
</dbReference>
<dbReference type="InterPro" id="IPR002872">
    <property type="entry name" value="Proline_DH_dom"/>
</dbReference>
<dbReference type="PROSITE" id="PS50222">
    <property type="entry name" value="EF_HAND_2"/>
    <property type="match status" value="1"/>
</dbReference>
<sequence>MRSLWAARGLQQVWQQASVSSVQVAASESCPAVCQSTSTLPSRFAQVWAAQPQLAEDDAEPEPSQRDPTAEPGHQYDRAANTPTRSLDFNNPERAFAAKSTFQLARSLAVLQACQFKPLVQHADQLLGLSNKMLGQAITNFVVRKTFFNHFCAGEDQSSVQPTLQWLHSNGVGGILDYAAEDDTKPDPEAEKKKNSSDQVVARRFDYETEARCDQHMDAFKRSIAAAAEAPGQGFAAIKVTALGNPKLLERVSGALIALQNLFAQFDMDMNNKITREEFSQVYRDLFVDQDSERTEHIFDRLADSSGSIDIVGWSQGIRLQDLPEIVKHCKSPGPLFLSALTEEEMELLHNMMDRLDHIAEFAVENKVRLMVDAEHSYFQPAIDHAATELQRKYNADEPHILNTYQCYLKDSRSRLSVDKERARREGFKFGAKLVRGAYMFMENERAKQKGYPSPVWPSKQDTHDNYDRIVEDLMPTVQNEGAEVMIASHNQVSIEKAVALVQRHGMDPTTSGIFFGQLLGMADHLTLVLGGNGYRAYKYVPFGPIQDVIPYLVRRAQENSSVLGGVANEKAMIRAEMWRRLRPTRALSSSRTSVLQPGQSSGAAAAAAQ</sequence>
<dbReference type="GO" id="GO:0005509">
    <property type="term" value="F:calcium ion binding"/>
    <property type="evidence" value="ECO:0007669"/>
    <property type="project" value="InterPro"/>
</dbReference>
<proteinExistence type="inferred from homology"/>
<keyword evidence="6" id="KW-0274">FAD</keyword>
<dbReference type="GO" id="GO:0005739">
    <property type="term" value="C:mitochondrion"/>
    <property type="evidence" value="ECO:0007669"/>
    <property type="project" value="TreeGrafter"/>
</dbReference>
<dbReference type="SUPFAM" id="SSF47473">
    <property type="entry name" value="EF-hand"/>
    <property type="match status" value="1"/>
</dbReference>
<dbReference type="PANTHER" id="PTHR13914:SF0">
    <property type="entry name" value="PROLINE DEHYDROGENASE 1, MITOCHONDRIAL"/>
    <property type="match status" value="1"/>
</dbReference>
<protein>
    <recommendedName>
        <fullName evidence="2 6">Proline dehydrogenase</fullName>
        <ecNumber evidence="2 6">1.5.5.2</ecNumber>
    </recommendedName>
</protein>
<dbReference type="EC" id="1.5.5.2" evidence="2 6"/>
<dbReference type="Proteomes" id="UP001438707">
    <property type="component" value="Unassembled WGS sequence"/>
</dbReference>
<dbReference type="GO" id="GO:0004657">
    <property type="term" value="F:proline dehydrogenase activity"/>
    <property type="evidence" value="ECO:0007669"/>
    <property type="project" value="UniProtKB-EC"/>
</dbReference>
<dbReference type="Gene3D" id="1.10.238.10">
    <property type="entry name" value="EF-hand"/>
    <property type="match status" value="1"/>
</dbReference>
<comment type="similarity">
    <text evidence="1 6">Belongs to the proline oxidase family.</text>
</comment>
<organism evidence="9 10">
    <name type="scientific">Apatococcus lobatus</name>
    <dbReference type="NCBI Taxonomy" id="904363"/>
    <lineage>
        <taxon>Eukaryota</taxon>
        <taxon>Viridiplantae</taxon>
        <taxon>Chlorophyta</taxon>
        <taxon>core chlorophytes</taxon>
        <taxon>Trebouxiophyceae</taxon>
        <taxon>Chlorellales</taxon>
        <taxon>Chlorellaceae</taxon>
        <taxon>Apatococcus</taxon>
    </lineage>
</organism>
<evidence type="ECO:0000313" key="10">
    <source>
        <dbReference type="Proteomes" id="UP001438707"/>
    </source>
</evidence>
<evidence type="ECO:0000256" key="7">
    <source>
        <dbReference type="SAM" id="MobiDB-lite"/>
    </source>
</evidence>
<dbReference type="GO" id="GO:0010133">
    <property type="term" value="P:L-proline catabolic process to L-glutamate"/>
    <property type="evidence" value="ECO:0007669"/>
    <property type="project" value="TreeGrafter"/>
</dbReference>
<feature type="region of interest" description="Disordered" evidence="7">
    <location>
        <begin position="51"/>
        <end position="90"/>
    </location>
</feature>
<dbReference type="InterPro" id="IPR029041">
    <property type="entry name" value="FAD-linked_oxidoreductase-like"/>
</dbReference>
<name>A0AAW1QYN6_9CHLO</name>
<gene>
    <name evidence="9" type="ORF">WJX74_006646</name>
</gene>